<keyword evidence="2" id="KW-0159">Chromosome partition</keyword>
<evidence type="ECO:0000313" key="6">
    <source>
        <dbReference type="EMBL" id="PWL01130.1"/>
    </source>
</evidence>
<name>A0ABX5LR86_9BACT</name>
<dbReference type="EMBL" id="QGHD01000011">
    <property type="protein sequence ID" value="PWL01130.1"/>
    <property type="molecule type" value="Genomic_DNA"/>
</dbReference>
<reference evidence="6 7" key="1">
    <citation type="submission" date="2018-05" db="EMBL/GenBank/DDBJ databases">
        <title>Animal gut microbial communities from fecal samples from Wisconsin, USA.</title>
        <authorList>
            <person name="Neumann A."/>
        </authorList>
    </citation>
    <scope>NUCLEOTIDE SEQUENCE [LARGE SCALE GENOMIC DNA]</scope>
    <source>
        <strain evidence="6 7">UWS4</strain>
    </source>
</reference>
<dbReference type="CDD" id="cd16393">
    <property type="entry name" value="SPO0J_N"/>
    <property type="match status" value="1"/>
</dbReference>
<dbReference type="InterPro" id="IPR041468">
    <property type="entry name" value="HTH_ParB/Spo0J"/>
</dbReference>
<evidence type="ECO:0000256" key="3">
    <source>
        <dbReference type="ARBA" id="ARBA00023125"/>
    </source>
</evidence>
<evidence type="ECO:0000256" key="4">
    <source>
        <dbReference type="SAM" id="MobiDB-lite"/>
    </source>
</evidence>
<evidence type="ECO:0000256" key="1">
    <source>
        <dbReference type="ARBA" id="ARBA00006295"/>
    </source>
</evidence>
<organism evidence="6 7">
    <name type="scientific">Hallerella porci</name>
    <dbReference type="NCBI Taxonomy" id="1945871"/>
    <lineage>
        <taxon>Bacteria</taxon>
        <taxon>Pseudomonadati</taxon>
        <taxon>Fibrobacterota</taxon>
        <taxon>Fibrobacteria</taxon>
        <taxon>Fibrobacterales</taxon>
        <taxon>Fibrobacteraceae</taxon>
        <taxon>Hallerella</taxon>
    </lineage>
</organism>
<dbReference type="Proteomes" id="UP000245523">
    <property type="component" value="Unassembled WGS sequence"/>
</dbReference>
<keyword evidence="7" id="KW-1185">Reference proteome</keyword>
<comment type="caution">
    <text evidence="6">The sequence shown here is derived from an EMBL/GenBank/DDBJ whole genome shotgun (WGS) entry which is preliminary data.</text>
</comment>
<dbReference type="InterPro" id="IPR036086">
    <property type="entry name" value="ParB/Sulfiredoxin_sf"/>
</dbReference>
<gene>
    <name evidence="6" type="ORF">B0H50_1113</name>
</gene>
<sequence length="301" mass="34183">MGKKSFALGMGLSAIMNNHTNNLDETIQKDENGQTVKIEKINLDLIDPNPYQPRTEFNEDELVELAETIEQQGLIQPITVRKFNGRYQIVSGERRTRAAKLAGWTTIDAYVHELLSDKKMAEWSLIENIQRVDLNAIEVAKSYEKLLENYGYTHDDLAKSVGKSRSAITNSLRLLKLPEQVQAWICEGKLSQSAARTLLSPEISDPEAVARDIIEKGMNVRDIEKLTKENKNSEPKPQPQQKEAQPLDPNISAFLQKMEEFFGTKIKLQQSADNASKGRLIIDYYSFEDLTRIQEKMEGLN</sequence>
<dbReference type="Gene3D" id="3.90.1530.30">
    <property type="match status" value="1"/>
</dbReference>
<dbReference type="Pfam" id="PF23552">
    <property type="entry name" value="ParB_C"/>
    <property type="match status" value="1"/>
</dbReference>
<feature type="domain" description="ParB-like N-terminal" evidence="5">
    <location>
        <begin position="39"/>
        <end position="129"/>
    </location>
</feature>
<keyword evidence="3" id="KW-0238">DNA-binding</keyword>
<evidence type="ECO:0000259" key="5">
    <source>
        <dbReference type="SMART" id="SM00470"/>
    </source>
</evidence>
<dbReference type="InterPro" id="IPR057240">
    <property type="entry name" value="ParB_dimer_C"/>
</dbReference>
<dbReference type="SUPFAM" id="SSF110849">
    <property type="entry name" value="ParB/Sulfiredoxin"/>
    <property type="match status" value="1"/>
</dbReference>
<dbReference type="InterPro" id="IPR004437">
    <property type="entry name" value="ParB/RepB/Spo0J"/>
</dbReference>
<proteinExistence type="inferred from homology"/>
<protein>
    <submittedName>
        <fullName evidence="6">ParB family chromosome partitioning protein</fullName>
    </submittedName>
</protein>
<dbReference type="NCBIfam" id="TIGR00180">
    <property type="entry name" value="parB_part"/>
    <property type="match status" value="1"/>
</dbReference>
<accession>A0ABX5LR86</accession>
<dbReference type="Pfam" id="PF02195">
    <property type="entry name" value="ParB_N"/>
    <property type="match status" value="1"/>
</dbReference>
<dbReference type="PANTHER" id="PTHR33375:SF1">
    <property type="entry name" value="CHROMOSOME-PARTITIONING PROTEIN PARB-RELATED"/>
    <property type="match status" value="1"/>
</dbReference>
<dbReference type="InterPro" id="IPR003115">
    <property type="entry name" value="ParB_N"/>
</dbReference>
<dbReference type="InterPro" id="IPR050336">
    <property type="entry name" value="Chromosome_partition/occlusion"/>
</dbReference>
<dbReference type="PANTHER" id="PTHR33375">
    <property type="entry name" value="CHROMOSOME-PARTITIONING PROTEIN PARB-RELATED"/>
    <property type="match status" value="1"/>
</dbReference>
<evidence type="ECO:0000313" key="7">
    <source>
        <dbReference type="Proteomes" id="UP000245523"/>
    </source>
</evidence>
<feature type="region of interest" description="Disordered" evidence="4">
    <location>
        <begin position="228"/>
        <end position="247"/>
    </location>
</feature>
<comment type="similarity">
    <text evidence="1">Belongs to the ParB family.</text>
</comment>
<dbReference type="RefSeq" id="WP_106198816.1">
    <property type="nucleotide sequence ID" value="NZ_QGHD01000011.1"/>
</dbReference>
<dbReference type="SMART" id="SM00470">
    <property type="entry name" value="ParB"/>
    <property type="match status" value="1"/>
</dbReference>
<evidence type="ECO:0000256" key="2">
    <source>
        <dbReference type="ARBA" id="ARBA00022829"/>
    </source>
</evidence>
<dbReference type="Gene3D" id="1.10.10.2830">
    <property type="match status" value="1"/>
</dbReference>
<dbReference type="Pfam" id="PF17762">
    <property type="entry name" value="HTH_ParB"/>
    <property type="match status" value="1"/>
</dbReference>